<dbReference type="EMBL" id="REGN01010953">
    <property type="protein sequence ID" value="RMZ98147.1"/>
    <property type="molecule type" value="Genomic_DNA"/>
</dbReference>
<dbReference type="AlphaFoldDB" id="A0A3M7PHK1"/>
<organism evidence="1 2">
    <name type="scientific">Brachionus plicatilis</name>
    <name type="common">Marine rotifer</name>
    <name type="synonym">Brachionus muelleri</name>
    <dbReference type="NCBI Taxonomy" id="10195"/>
    <lineage>
        <taxon>Eukaryota</taxon>
        <taxon>Metazoa</taxon>
        <taxon>Spiralia</taxon>
        <taxon>Gnathifera</taxon>
        <taxon>Rotifera</taxon>
        <taxon>Eurotatoria</taxon>
        <taxon>Monogononta</taxon>
        <taxon>Pseudotrocha</taxon>
        <taxon>Ploima</taxon>
        <taxon>Brachionidae</taxon>
        <taxon>Brachionus</taxon>
    </lineage>
</organism>
<comment type="caution">
    <text evidence="1">The sequence shown here is derived from an EMBL/GenBank/DDBJ whole genome shotgun (WGS) entry which is preliminary data.</text>
</comment>
<evidence type="ECO:0000313" key="2">
    <source>
        <dbReference type="Proteomes" id="UP000276133"/>
    </source>
</evidence>
<dbReference type="Proteomes" id="UP000276133">
    <property type="component" value="Unassembled WGS sequence"/>
</dbReference>
<protein>
    <submittedName>
        <fullName evidence="1">Uncharacterized protein</fullName>
    </submittedName>
</protein>
<sequence>MKKPFFSLNSSKNDHLSRFQTLPPFLLIETRHNFTVSLEKVPKTLEIESQTYRFLCSSRNHFK</sequence>
<evidence type="ECO:0000313" key="1">
    <source>
        <dbReference type="EMBL" id="RMZ98147.1"/>
    </source>
</evidence>
<accession>A0A3M7PHK1</accession>
<name>A0A3M7PHK1_BRAPC</name>
<keyword evidence="2" id="KW-1185">Reference proteome</keyword>
<proteinExistence type="predicted"/>
<gene>
    <name evidence="1" type="ORF">BpHYR1_041601</name>
</gene>
<reference evidence="1 2" key="1">
    <citation type="journal article" date="2018" name="Sci. Rep.">
        <title>Genomic signatures of local adaptation to the degree of environmental predictability in rotifers.</title>
        <authorList>
            <person name="Franch-Gras L."/>
            <person name="Hahn C."/>
            <person name="Garcia-Roger E.M."/>
            <person name="Carmona M.J."/>
            <person name="Serra M."/>
            <person name="Gomez A."/>
        </authorList>
    </citation>
    <scope>NUCLEOTIDE SEQUENCE [LARGE SCALE GENOMIC DNA]</scope>
    <source>
        <strain evidence="1">HYR1</strain>
    </source>
</reference>
<feature type="non-terminal residue" evidence="1">
    <location>
        <position position="63"/>
    </location>
</feature>